<gene>
    <name evidence="1" type="ORF">DFJ64_0187</name>
</gene>
<organism evidence="1 2">
    <name type="scientific">Thermasporomyces composti</name>
    <dbReference type="NCBI Taxonomy" id="696763"/>
    <lineage>
        <taxon>Bacteria</taxon>
        <taxon>Bacillati</taxon>
        <taxon>Actinomycetota</taxon>
        <taxon>Actinomycetes</taxon>
        <taxon>Propionibacteriales</taxon>
        <taxon>Nocardioidaceae</taxon>
        <taxon>Thermasporomyces</taxon>
    </lineage>
</organism>
<comment type="caution">
    <text evidence="1">The sequence shown here is derived from an EMBL/GenBank/DDBJ whole genome shotgun (WGS) entry which is preliminary data.</text>
</comment>
<dbReference type="EMBL" id="QTUC01000001">
    <property type="protein sequence ID" value="REF34821.1"/>
    <property type="molecule type" value="Genomic_DNA"/>
</dbReference>
<dbReference type="Proteomes" id="UP000256485">
    <property type="component" value="Unassembled WGS sequence"/>
</dbReference>
<evidence type="ECO:0000313" key="1">
    <source>
        <dbReference type="EMBL" id="REF34821.1"/>
    </source>
</evidence>
<sequence length="88" mass="9904">MTVGEERRMAVHGPVRKRGHTTATAPFVTSFVHAAPLYCRIRVVRPGLRPLSGEAAVWRRGRCVRRREERAGDLAARVRLNELPPSHP</sequence>
<accession>A0A3D9VC05</accession>
<protein>
    <submittedName>
        <fullName evidence="1">Uncharacterized protein</fullName>
    </submittedName>
</protein>
<dbReference type="AlphaFoldDB" id="A0A3D9VC05"/>
<reference evidence="1 2" key="1">
    <citation type="submission" date="2018-08" db="EMBL/GenBank/DDBJ databases">
        <title>Sequencing the genomes of 1000 actinobacteria strains.</title>
        <authorList>
            <person name="Klenk H.-P."/>
        </authorList>
    </citation>
    <scope>NUCLEOTIDE SEQUENCE [LARGE SCALE GENOMIC DNA]</scope>
    <source>
        <strain evidence="1 2">DSM 22891</strain>
    </source>
</reference>
<proteinExistence type="predicted"/>
<name>A0A3D9VC05_THECX</name>
<evidence type="ECO:0000313" key="2">
    <source>
        <dbReference type="Proteomes" id="UP000256485"/>
    </source>
</evidence>
<keyword evidence="2" id="KW-1185">Reference proteome</keyword>